<proteinExistence type="predicted"/>
<dbReference type="InterPro" id="IPR036388">
    <property type="entry name" value="WH-like_DNA-bd_sf"/>
</dbReference>
<dbReference type="InterPro" id="IPR029016">
    <property type="entry name" value="GAF-like_dom_sf"/>
</dbReference>
<feature type="domain" description="HTH iclR-type" evidence="4">
    <location>
        <begin position="8"/>
        <end position="70"/>
    </location>
</feature>
<dbReference type="Pfam" id="PF09339">
    <property type="entry name" value="HTH_IclR"/>
    <property type="match status" value="1"/>
</dbReference>
<keyword evidence="7" id="KW-1185">Reference proteome</keyword>
<dbReference type="Gene3D" id="1.10.10.10">
    <property type="entry name" value="Winged helix-like DNA-binding domain superfamily/Winged helix DNA-binding domain"/>
    <property type="match status" value="1"/>
</dbReference>
<evidence type="ECO:0000313" key="7">
    <source>
        <dbReference type="Proteomes" id="UP001157091"/>
    </source>
</evidence>
<dbReference type="SMART" id="SM00346">
    <property type="entry name" value="HTH_ICLR"/>
    <property type="match status" value="1"/>
</dbReference>
<comment type="caution">
    <text evidence="6">The sequence shown here is derived from an EMBL/GenBank/DDBJ whole genome shotgun (WGS) entry which is preliminary data.</text>
</comment>
<evidence type="ECO:0000256" key="2">
    <source>
        <dbReference type="ARBA" id="ARBA00023125"/>
    </source>
</evidence>
<gene>
    <name evidence="6" type="ORF">GCM10025864_02340</name>
</gene>
<accession>A0ABQ6HVV4</accession>
<evidence type="ECO:0000256" key="1">
    <source>
        <dbReference type="ARBA" id="ARBA00023015"/>
    </source>
</evidence>
<keyword evidence="1" id="KW-0805">Transcription regulation</keyword>
<dbReference type="RefSeq" id="WP_284291495.1">
    <property type="nucleotide sequence ID" value="NZ_BSUK01000001.1"/>
</dbReference>
<dbReference type="Gene3D" id="3.30.450.40">
    <property type="match status" value="1"/>
</dbReference>
<dbReference type="SUPFAM" id="SSF55781">
    <property type="entry name" value="GAF domain-like"/>
    <property type="match status" value="1"/>
</dbReference>
<protein>
    <submittedName>
        <fullName evidence="6">Transcriptional regulator</fullName>
    </submittedName>
</protein>
<evidence type="ECO:0000256" key="3">
    <source>
        <dbReference type="ARBA" id="ARBA00023163"/>
    </source>
</evidence>
<dbReference type="PROSITE" id="PS51078">
    <property type="entry name" value="ICLR_ED"/>
    <property type="match status" value="1"/>
</dbReference>
<evidence type="ECO:0000259" key="5">
    <source>
        <dbReference type="PROSITE" id="PS51078"/>
    </source>
</evidence>
<dbReference type="InterPro" id="IPR036390">
    <property type="entry name" value="WH_DNA-bd_sf"/>
</dbReference>
<dbReference type="PANTHER" id="PTHR30136:SF24">
    <property type="entry name" value="HTH-TYPE TRANSCRIPTIONAL REPRESSOR ALLR"/>
    <property type="match status" value="1"/>
</dbReference>
<evidence type="ECO:0000259" key="4">
    <source>
        <dbReference type="PROSITE" id="PS51077"/>
    </source>
</evidence>
<evidence type="ECO:0000313" key="6">
    <source>
        <dbReference type="EMBL" id="GMA22475.1"/>
    </source>
</evidence>
<dbReference type="InterPro" id="IPR005471">
    <property type="entry name" value="Tscrpt_reg_IclR_N"/>
</dbReference>
<dbReference type="InterPro" id="IPR050707">
    <property type="entry name" value="HTH_MetabolicPath_Reg"/>
</dbReference>
<dbReference type="InterPro" id="IPR014757">
    <property type="entry name" value="Tscrpt_reg_IclR_C"/>
</dbReference>
<feature type="domain" description="IclR-ED" evidence="5">
    <location>
        <begin position="71"/>
        <end position="241"/>
    </location>
</feature>
<organism evidence="6 7">
    <name type="scientific">Luteimicrobium album</name>
    <dbReference type="NCBI Taxonomy" id="1054550"/>
    <lineage>
        <taxon>Bacteria</taxon>
        <taxon>Bacillati</taxon>
        <taxon>Actinomycetota</taxon>
        <taxon>Actinomycetes</taxon>
        <taxon>Micrococcales</taxon>
        <taxon>Luteimicrobium</taxon>
    </lineage>
</organism>
<sequence length="241" mass="24634">MEAQASPLPAVDKALRALELLSDAGPAGLPLGALAEALGLHKSSVHRTLAALAHRGYVDRSTDGAYRLGAAALALGATWAPAEHLPALVHPALVALCEASEELVHLGVLVGADVLYLDKVEPERPVRVWSAVGRRRPAARTALGRALLALGPEPASDAAPADAAAIARARETGYAVEREENEPGIACVGLALVRAGAPVGALSVTVPAERMSAERPAELARLARAVVPPLLPPGLALATTP</sequence>
<reference evidence="7" key="1">
    <citation type="journal article" date="2019" name="Int. J. Syst. Evol. Microbiol.">
        <title>The Global Catalogue of Microorganisms (GCM) 10K type strain sequencing project: providing services to taxonomists for standard genome sequencing and annotation.</title>
        <authorList>
            <consortium name="The Broad Institute Genomics Platform"/>
            <consortium name="The Broad Institute Genome Sequencing Center for Infectious Disease"/>
            <person name="Wu L."/>
            <person name="Ma J."/>
        </authorList>
    </citation>
    <scope>NUCLEOTIDE SEQUENCE [LARGE SCALE GENOMIC DNA]</scope>
    <source>
        <strain evidence="7">NBRC 106348</strain>
    </source>
</reference>
<keyword evidence="3" id="KW-0804">Transcription</keyword>
<name>A0ABQ6HVV4_9MICO</name>
<dbReference type="EMBL" id="BSUK01000001">
    <property type="protein sequence ID" value="GMA22475.1"/>
    <property type="molecule type" value="Genomic_DNA"/>
</dbReference>
<dbReference type="SUPFAM" id="SSF46785">
    <property type="entry name" value="Winged helix' DNA-binding domain"/>
    <property type="match status" value="1"/>
</dbReference>
<dbReference type="Pfam" id="PF01614">
    <property type="entry name" value="IclR_C"/>
    <property type="match status" value="1"/>
</dbReference>
<dbReference type="Proteomes" id="UP001157091">
    <property type="component" value="Unassembled WGS sequence"/>
</dbReference>
<keyword evidence="2" id="KW-0238">DNA-binding</keyword>
<dbReference type="PANTHER" id="PTHR30136">
    <property type="entry name" value="HELIX-TURN-HELIX TRANSCRIPTIONAL REGULATOR, ICLR FAMILY"/>
    <property type="match status" value="1"/>
</dbReference>
<dbReference type="PROSITE" id="PS51077">
    <property type="entry name" value="HTH_ICLR"/>
    <property type="match status" value="1"/>
</dbReference>